<name>A0A1A9ASS8_PLAOA</name>
<dbReference type="AlphaFoldDB" id="A0A1A9ASS8"/>
<feature type="compositionally biased region" description="Basic residues" evidence="1">
    <location>
        <begin position="27"/>
        <end position="36"/>
    </location>
</feature>
<reference evidence="3" key="1">
    <citation type="submission" date="2016-05" db="EMBL/GenBank/DDBJ databases">
        <authorList>
            <person name="Naeem Raeece"/>
        </authorList>
    </citation>
    <scope>NUCLEOTIDE SEQUENCE [LARGE SCALE GENOMIC DNA]</scope>
</reference>
<organism evidence="2 3">
    <name type="scientific">Plasmodium ovale wallikeri</name>
    <dbReference type="NCBI Taxonomy" id="864142"/>
    <lineage>
        <taxon>Eukaryota</taxon>
        <taxon>Sar</taxon>
        <taxon>Alveolata</taxon>
        <taxon>Apicomplexa</taxon>
        <taxon>Aconoidasida</taxon>
        <taxon>Haemosporida</taxon>
        <taxon>Plasmodiidae</taxon>
        <taxon>Plasmodium</taxon>
        <taxon>Plasmodium (Plasmodium)</taxon>
    </lineage>
</organism>
<dbReference type="EMBL" id="FLRE01002990">
    <property type="protein sequence ID" value="SBT59180.1"/>
    <property type="molecule type" value="Genomic_DNA"/>
</dbReference>
<proteinExistence type="predicted"/>
<sequence length="66" mass="7760">MKRNRRTCLFSREDRPKLVARLILGQGKKKKKRSERIRRGEEGDGEQLTQSRSGEVPFLQENVFSK</sequence>
<accession>A0A1A9ASS8</accession>
<evidence type="ECO:0000313" key="3">
    <source>
        <dbReference type="Proteomes" id="UP000078550"/>
    </source>
</evidence>
<gene>
    <name evidence="2" type="ORF">POVWA2_092840</name>
</gene>
<evidence type="ECO:0000256" key="1">
    <source>
        <dbReference type="SAM" id="MobiDB-lite"/>
    </source>
</evidence>
<feature type="region of interest" description="Disordered" evidence="1">
    <location>
        <begin position="24"/>
        <end position="66"/>
    </location>
</feature>
<dbReference type="Proteomes" id="UP000078550">
    <property type="component" value="Unassembled WGS sequence"/>
</dbReference>
<evidence type="ECO:0000313" key="2">
    <source>
        <dbReference type="EMBL" id="SBT59180.1"/>
    </source>
</evidence>
<protein>
    <submittedName>
        <fullName evidence="2">Uncharacterized protein</fullName>
    </submittedName>
</protein>